<evidence type="ECO:0000313" key="2">
    <source>
        <dbReference type="Proteomes" id="UP001620409"/>
    </source>
</evidence>
<keyword evidence="2" id="KW-1185">Reference proteome</keyword>
<sequence>MATHNSELSLPEYRVMRSLMARFHTSWDRELMTAERMYELQQKGMVVRDKGKWKLTALGLLFASAPF</sequence>
<name>A0ABW8IKF0_9GAMM</name>
<organism evidence="1 2">
    <name type="scientific">Dyella humi</name>
    <dbReference type="NCBI Taxonomy" id="1770547"/>
    <lineage>
        <taxon>Bacteria</taxon>
        <taxon>Pseudomonadati</taxon>
        <taxon>Pseudomonadota</taxon>
        <taxon>Gammaproteobacteria</taxon>
        <taxon>Lysobacterales</taxon>
        <taxon>Rhodanobacteraceae</taxon>
        <taxon>Dyella</taxon>
    </lineage>
</organism>
<dbReference type="EMBL" id="JADIKI010000023">
    <property type="protein sequence ID" value="MFK2855696.1"/>
    <property type="molecule type" value="Genomic_DNA"/>
</dbReference>
<comment type="caution">
    <text evidence="1">The sequence shown here is derived from an EMBL/GenBank/DDBJ whole genome shotgun (WGS) entry which is preliminary data.</text>
</comment>
<proteinExistence type="predicted"/>
<dbReference type="RefSeq" id="WP_380013024.1">
    <property type="nucleotide sequence ID" value="NZ_JADIKI010000023.1"/>
</dbReference>
<dbReference type="Proteomes" id="UP001620409">
    <property type="component" value="Unassembled WGS sequence"/>
</dbReference>
<protein>
    <submittedName>
        <fullName evidence="1">Uncharacterized protein</fullName>
    </submittedName>
</protein>
<reference evidence="1 2" key="1">
    <citation type="submission" date="2020-10" db="EMBL/GenBank/DDBJ databases">
        <title>Phylogeny of dyella-like bacteria.</title>
        <authorList>
            <person name="Fu J."/>
        </authorList>
    </citation>
    <scope>NUCLEOTIDE SEQUENCE [LARGE SCALE GENOMIC DNA]</scope>
    <source>
        <strain evidence="1 2">DHG40</strain>
    </source>
</reference>
<accession>A0ABW8IKF0</accession>
<gene>
    <name evidence="1" type="ORF">ISP18_13935</name>
</gene>
<evidence type="ECO:0000313" key="1">
    <source>
        <dbReference type="EMBL" id="MFK2855696.1"/>
    </source>
</evidence>